<dbReference type="InterPro" id="IPR011004">
    <property type="entry name" value="Trimer_LpxA-like_sf"/>
</dbReference>
<evidence type="ECO:0000256" key="3">
    <source>
        <dbReference type="ARBA" id="ARBA00022679"/>
    </source>
</evidence>
<dbReference type="GO" id="GO:0009245">
    <property type="term" value="P:lipid A biosynthetic process"/>
    <property type="evidence" value="ECO:0007669"/>
    <property type="project" value="UniProtKB-UniRule"/>
</dbReference>
<dbReference type="Gene3D" id="2.160.10.10">
    <property type="entry name" value="Hexapeptide repeat proteins"/>
    <property type="match status" value="1"/>
</dbReference>
<dbReference type="HAMAP" id="MF_00523">
    <property type="entry name" value="LpxD"/>
    <property type="match status" value="1"/>
</dbReference>
<proteinExistence type="inferred from homology"/>
<evidence type="ECO:0000259" key="8">
    <source>
        <dbReference type="Pfam" id="PF04613"/>
    </source>
</evidence>
<keyword evidence="3 7" id="KW-0808">Transferase</keyword>
<evidence type="ECO:0000256" key="4">
    <source>
        <dbReference type="ARBA" id="ARBA00022737"/>
    </source>
</evidence>
<dbReference type="GO" id="GO:0043886">
    <property type="term" value="F:structural constituent of carboxysome shell"/>
    <property type="evidence" value="ECO:0007669"/>
    <property type="project" value="UniProtKB-ARBA"/>
</dbReference>
<dbReference type="InterPro" id="IPR001451">
    <property type="entry name" value="Hexapep"/>
</dbReference>
<comment type="function">
    <text evidence="7">Catalyzes the N-acylation of UDP-3-O-acylglucosamine using 3-hydroxyacyl-ACP as the acyl donor. Is involved in the biosynthesis of lipid A, a phosphorylated glycolipid that anchors the lipopolysaccharide to the outer membrane of the cell.</text>
</comment>
<evidence type="ECO:0000256" key="6">
    <source>
        <dbReference type="ARBA" id="ARBA00023315"/>
    </source>
</evidence>
<dbReference type="InterPro" id="IPR020573">
    <property type="entry name" value="UDP_GlcNAc_AcTrfase_non-rep"/>
</dbReference>
<dbReference type="UniPathway" id="UPA00973"/>
<keyword evidence="6 7" id="KW-0012">Acyltransferase</keyword>
<dbReference type="NCBIfam" id="TIGR01853">
    <property type="entry name" value="lipid_A_lpxD"/>
    <property type="match status" value="1"/>
</dbReference>
<comment type="catalytic activity">
    <reaction evidence="7">
        <text>a UDP-3-O-[(3R)-3-hydroxyacyl]-alpha-D-glucosamine + a (3R)-hydroxyacyl-[ACP] = a UDP-2-N,3-O-bis[(3R)-3-hydroxyacyl]-alpha-D-glucosamine + holo-[ACP] + H(+)</text>
        <dbReference type="Rhea" id="RHEA:53836"/>
        <dbReference type="Rhea" id="RHEA-COMP:9685"/>
        <dbReference type="Rhea" id="RHEA-COMP:9945"/>
        <dbReference type="ChEBI" id="CHEBI:15378"/>
        <dbReference type="ChEBI" id="CHEBI:64479"/>
        <dbReference type="ChEBI" id="CHEBI:78827"/>
        <dbReference type="ChEBI" id="CHEBI:137740"/>
        <dbReference type="ChEBI" id="CHEBI:137748"/>
        <dbReference type="EC" id="2.3.1.191"/>
    </reaction>
</comment>
<comment type="similarity">
    <text evidence="7">Belongs to the transferase hexapeptide repeat family. LpxD subfamily.</text>
</comment>
<dbReference type="PANTHER" id="PTHR43378">
    <property type="entry name" value="UDP-3-O-ACYLGLUCOSAMINE N-ACYLTRANSFERASE"/>
    <property type="match status" value="1"/>
</dbReference>
<dbReference type="AlphaFoldDB" id="A0A0C1Y3B6"/>
<evidence type="ECO:0000256" key="2">
    <source>
        <dbReference type="ARBA" id="ARBA00022556"/>
    </source>
</evidence>
<accession>A0A0C1Y3B6</accession>
<keyword evidence="1 7" id="KW-0444">Lipid biosynthesis</keyword>
<sequence length="357" mass="38132">MKFSDIVQQLDLTTEKSSLKPFPERDPEITAVTPVQAGTAGTISYIEGQKFQAYVATTESSALILPEDPEMQAQASDRGLAWVSMAEPRWGFAQALALFYQPYQPHPGIHPTAVIDESVQLGKNVTIGAHVVIHPDAVIGDDVCIHANVVIYPQTAIGDRTVLHANCVIHEHTQIGADCVVHSGAVIGSEGFGFILREGRWVKIPQSGRTILEAEVEVGCNTTIDRPSVGETRIQANTKLDNLVHIGHNCQIGPSCVMAAQVGLAGQVETADHVILGGQVGAANQTSIGANVQAGAKAGLHGKIAPGSIVMGNPASPYRTFLKSSAIYNRLPQMQHTLKELQQQVATLQQQIETLNP</sequence>
<dbReference type="GO" id="GO:0016410">
    <property type="term" value="F:N-acyltransferase activity"/>
    <property type="evidence" value="ECO:0007669"/>
    <property type="project" value="InterPro"/>
</dbReference>
<comment type="pathway">
    <text evidence="7">Bacterial outer membrane biogenesis; LPS lipid A biosynthesis.</text>
</comment>
<dbReference type="PANTHER" id="PTHR43378:SF2">
    <property type="entry name" value="UDP-3-O-ACYLGLUCOSAMINE N-ACYLTRANSFERASE 1, MITOCHONDRIAL-RELATED"/>
    <property type="match status" value="1"/>
</dbReference>
<feature type="domain" description="UDP-3-O-[3-hydroxymyristoyl] glucosamine N-acyltransferase non-repeat region" evidence="8">
    <location>
        <begin position="26"/>
        <end position="98"/>
    </location>
</feature>
<protein>
    <recommendedName>
        <fullName evidence="7">UDP-3-O-acylglucosamine N-acyltransferase</fullName>
        <ecNumber evidence="7">2.3.1.191</ecNumber>
    </recommendedName>
</protein>
<dbReference type="Gene3D" id="3.40.1390.10">
    <property type="entry name" value="MurE/MurF, N-terminal domain"/>
    <property type="match status" value="1"/>
</dbReference>
<reference evidence="9" key="2">
    <citation type="journal article" date="2015" name="Genome Announc.">
        <title>Draft Genome Sequence of Filamentous Marine Cyanobacterium Lyngbya confervoides Strain BDU141951.</title>
        <authorList>
            <person name="Chandrababunaidu M.M."/>
            <person name="Sen D."/>
            <person name="Tripathy S."/>
        </authorList>
    </citation>
    <scope>NUCLEOTIDE SEQUENCE</scope>
    <source>
        <strain evidence="9">BDU141951</strain>
    </source>
</reference>
<comment type="caution">
    <text evidence="9">The sequence shown here is derived from an EMBL/GenBank/DDBJ whole genome shotgun (WGS) entry which is preliminary data.</text>
</comment>
<dbReference type="EMBL" id="JTHE02000003">
    <property type="protein sequence ID" value="NEV67742.1"/>
    <property type="molecule type" value="Genomic_DNA"/>
</dbReference>
<comment type="subunit">
    <text evidence="7">Homotrimer.</text>
</comment>
<gene>
    <name evidence="7 9" type="primary">lpxD</name>
    <name evidence="9" type="ORF">QQ91_011495</name>
</gene>
<evidence type="ECO:0000256" key="1">
    <source>
        <dbReference type="ARBA" id="ARBA00022516"/>
    </source>
</evidence>
<dbReference type="NCBIfam" id="NF002060">
    <property type="entry name" value="PRK00892.1"/>
    <property type="match status" value="1"/>
</dbReference>
<evidence type="ECO:0000256" key="5">
    <source>
        <dbReference type="ARBA" id="ARBA00023098"/>
    </source>
</evidence>
<keyword evidence="2 7" id="KW-0441">Lipid A biosynthesis</keyword>
<name>A0A0C1Y3B6_9CYAN</name>
<keyword evidence="4 7" id="KW-0677">Repeat</keyword>
<dbReference type="GO" id="GO:0103118">
    <property type="term" value="F:UDP-3-O-[(3R)-3-hydroxyacyl]-glucosamine N-acyltransferase activity"/>
    <property type="evidence" value="ECO:0007669"/>
    <property type="project" value="UniProtKB-EC"/>
</dbReference>
<dbReference type="EC" id="2.3.1.191" evidence="7"/>
<evidence type="ECO:0000256" key="7">
    <source>
        <dbReference type="HAMAP-Rule" id="MF_00523"/>
    </source>
</evidence>
<evidence type="ECO:0000313" key="9">
    <source>
        <dbReference type="EMBL" id="NEV67742.1"/>
    </source>
</evidence>
<dbReference type="InterPro" id="IPR007691">
    <property type="entry name" value="LpxD"/>
</dbReference>
<dbReference type="Pfam" id="PF04613">
    <property type="entry name" value="LpxD"/>
    <property type="match status" value="1"/>
</dbReference>
<feature type="active site" description="Proton acceptor" evidence="7">
    <location>
        <position position="248"/>
    </location>
</feature>
<dbReference type="SUPFAM" id="SSF51161">
    <property type="entry name" value="Trimeric LpxA-like enzymes"/>
    <property type="match status" value="1"/>
</dbReference>
<reference evidence="9" key="1">
    <citation type="submission" date="2014-11" db="EMBL/GenBank/DDBJ databases">
        <authorList>
            <person name="Malar M.C."/>
            <person name="Sen D."/>
            <person name="Tripathy S."/>
        </authorList>
    </citation>
    <scope>NUCLEOTIDE SEQUENCE</scope>
    <source>
        <strain evidence="9">BDU141951</strain>
    </source>
</reference>
<dbReference type="GO" id="GO:0016020">
    <property type="term" value="C:membrane"/>
    <property type="evidence" value="ECO:0007669"/>
    <property type="project" value="GOC"/>
</dbReference>
<organism evidence="9">
    <name type="scientific">Lyngbya confervoides BDU141951</name>
    <dbReference type="NCBI Taxonomy" id="1574623"/>
    <lineage>
        <taxon>Bacteria</taxon>
        <taxon>Bacillati</taxon>
        <taxon>Cyanobacteriota</taxon>
        <taxon>Cyanophyceae</taxon>
        <taxon>Oscillatoriophycideae</taxon>
        <taxon>Oscillatoriales</taxon>
        <taxon>Microcoleaceae</taxon>
        <taxon>Lyngbya</taxon>
    </lineage>
</organism>
<dbReference type="CDD" id="cd03352">
    <property type="entry name" value="LbH_LpxD"/>
    <property type="match status" value="1"/>
</dbReference>
<dbReference type="GO" id="GO:0031470">
    <property type="term" value="C:carboxysome"/>
    <property type="evidence" value="ECO:0007669"/>
    <property type="project" value="UniProtKB-ARBA"/>
</dbReference>
<dbReference type="Pfam" id="PF00132">
    <property type="entry name" value="Hexapep"/>
    <property type="match status" value="2"/>
</dbReference>
<keyword evidence="5 7" id="KW-0443">Lipid metabolism</keyword>
<reference evidence="9" key="3">
    <citation type="submission" date="2020-02" db="EMBL/GenBank/DDBJ databases">
        <authorList>
            <person name="Sarangi A.N."/>
            <person name="Ghosh S."/>
            <person name="Mukherjee M."/>
            <person name="Tripathy S."/>
        </authorList>
    </citation>
    <scope>NUCLEOTIDE SEQUENCE</scope>
    <source>
        <strain evidence="9">BDU141951</strain>
    </source>
</reference>